<evidence type="ECO:0000313" key="4">
    <source>
        <dbReference type="Proteomes" id="UP000517252"/>
    </source>
</evidence>
<dbReference type="PANTHER" id="PTHR21456">
    <property type="entry name" value="FAMILY WITH SEQUENCE SIMILARITY 102"/>
    <property type="match status" value="1"/>
</dbReference>
<dbReference type="InterPro" id="IPR019448">
    <property type="entry name" value="NT-C2"/>
</dbReference>
<protein>
    <submittedName>
        <fullName evidence="3">Uncharacterized protein C1494.08c</fullName>
    </submittedName>
</protein>
<feature type="compositionally biased region" description="Acidic residues" evidence="1">
    <location>
        <begin position="315"/>
        <end position="324"/>
    </location>
</feature>
<feature type="region of interest" description="Disordered" evidence="1">
    <location>
        <begin position="303"/>
        <end position="446"/>
    </location>
</feature>
<dbReference type="PANTHER" id="PTHR21456:SF1">
    <property type="entry name" value="C2 NT-TYPE DOMAIN-CONTAINING PROTEIN"/>
    <property type="match status" value="1"/>
</dbReference>
<dbReference type="InterPro" id="IPR039931">
    <property type="entry name" value="EEIG1/2-like"/>
</dbReference>
<dbReference type="EMBL" id="BLZH01000002">
    <property type="protein sequence ID" value="GFP53001.1"/>
    <property type="molecule type" value="Genomic_DNA"/>
</dbReference>
<evidence type="ECO:0000313" key="3">
    <source>
        <dbReference type="EMBL" id="GFP53001.1"/>
    </source>
</evidence>
<name>A0A6V8QKI0_TRIAP</name>
<feature type="compositionally biased region" description="Basic and acidic residues" evidence="1">
    <location>
        <begin position="431"/>
        <end position="446"/>
    </location>
</feature>
<dbReference type="AlphaFoldDB" id="A0A6V8QKI0"/>
<dbReference type="Proteomes" id="UP000517252">
    <property type="component" value="Unassembled WGS sequence"/>
</dbReference>
<feature type="domain" description="C2 NT-type" evidence="2">
    <location>
        <begin position="40"/>
        <end position="219"/>
    </location>
</feature>
<evidence type="ECO:0000259" key="2">
    <source>
        <dbReference type="PROSITE" id="PS51840"/>
    </source>
</evidence>
<feature type="compositionally biased region" description="Basic and acidic residues" evidence="1">
    <location>
        <begin position="397"/>
        <end position="413"/>
    </location>
</feature>
<dbReference type="OrthoDB" id="3365224at2759"/>
<dbReference type="Pfam" id="PF10358">
    <property type="entry name" value="NT-C2"/>
    <property type="match status" value="1"/>
</dbReference>
<evidence type="ECO:0000256" key="1">
    <source>
        <dbReference type="SAM" id="MobiDB-lite"/>
    </source>
</evidence>
<proteinExistence type="predicted"/>
<dbReference type="PROSITE" id="PS51840">
    <property type="entry name" value="C2_NT"/>
    <property type="match status" value="1"/>
</dbReference>
<comment type="caution">
    <text evidence="3">The sequence shown here is derived from an EMBL/GenBank/DDBJ whole genome shotgun (WGS) entry which is preliminary data.</text>
</comment>
<gene>
    <name evidence="3" type="ORF">TASIC1_0002018500</name>
</gene>
<reference evidence="3 4" key="1">
    <citation type="submission" date="2020-07" db="EMBL/GenBank/DDBJ databases">
        <title>Trichoderma asperellum IC-1 whole genome shotgun sequence.</title>
        <authorList>
            <person name="Kanamasa S."/>
            <person name="Takahashi H."/>
        </authorList>
    </citation>
    <scope>NUCLEOTIDE SEQUENCE [LARGE SCALE GENOMIC DNA]</scope>
    <source>
        <strain evidence="3 4">IC-1</strain>
    </source>
</reference>
<accession>A0A6V8QKI0</accession>
<organism evidence="3 4">
    <name type="scientific">Trichoderma asperellum</name>
    <name type="common">Filamentous fungus</name>
    <dbReference type="NCBI Taxonomy" id="101201"/>
    <lineage>
        <taxon>Eukaryota</taxon>
        <taxon>Fungi</taxon>
        <taxon>Dikarya</taxon>
        <taxon>Ascomycota</taxon>
        <taxon>Pezizomycotina</taxon>
        <taxon>Sordariomycetes</taxon>
        <taxon>Hypocreomycetidae</taxon>
        <taxon>Hypocreales</taxon>
        <taxon>Hypocreaceae</taxon>
        <taxon>Trichoderma</taxon>
    </lineage>
</organism>
<sequence>MPSFFPSVGKGRKVRRFGGHLGAHPYLPKFELHLKVSHYYYDLRYVDEPYSFQLRIYDLNNVPLVSGTSFIKWHLPHSMHADHRGRTPKAAIANHRVEYSFNKVVTGVRMSVDKNNSLNECLIEFEIVQEFALTEKISLGHIKLNLAEYVEESETFLREINSLPSTRKRTNSSGSPTSANDLKLSDEVQRDAEEGIVRRYLMQDSKVNSTLKISILLIQVDGERSFIAPPLKTAPVFGGIAGFMAPEQNEDEILGPLPSLSKNRDVAEVQDLYRRTLAASWTRQPSELHTDECIEDIFAGGNGWRTKHRSATSPDSEDDDYEEDGTLRPNEFRRMGMNHRRNHSGSSNHFRRGSNNSYHPPSSPRPHHHRTPSGSSDKSVSTVTGGGFNRLRKGVRILREDGRETPSRDDDMLSTRSVGSLVSAAPTMGSSEREREHMKRTKEIRESDVRDDLVAWSLPGMVSA</sequence>